<dbReference type="eggNOG" id="ENOG502SJ8E">
    <property type="taxonomic scope" value="Eukaryota"/>
</dbReference>
<dbReference type="OMA" id="ANIVNQC"/>
<keyword evidence="2" id="KW-0732">Signal</keyword>
<name>M7SJC6_EUTLA</name>
<dbReference type="Proteomes" id="UP000012174">
    <property type="component" value="Unassembled WGS sequence"/>
</dbReference>
<evidence type="ECO:0000256" key="1">
    <source>
        <dbReference type="SAM" id="MobiDB-lite"/>
    </source>
</evidence>
<feature type="compositionally biased region" description="Basic residues" evidence="1">
    <location>
        <begin position="316"/>
        <end position="326"/>
    </location>
</feature>
<reference evidence="4" key="1">
    <citation type="journal article" date="2013" name="Genome Announc.">
        <title>Draft genome sequence of the grapevine dieback fungus Eutypa lata UCR-EL1.</title>
        <authorList>
            <person name="Blanco-Ulate B."/>
            <person name="Rolshausen P.E."/>
            <person name="Cantu D."/>
        </authorList>
    </citation>
    <scope>NUCLEOTIDE SEQUENCE [LARGE SCALE GENOMIC DNA]</scope>
    <source>
        <strain evidence="4">UCR-EL1</strain>
    </source>
</reference>
<protein>
    <submittedName>
        <fullName evidence="3">Putative gas1-like protein</fullName>
    </submittedName>
</protein>
<feature type="region of interest" description="Disordered" evidence="1">
    <location>
        <begin position="280"/>
        <end position="326"/>
    </location>
</feature>
<dbReference type="HOGENOM" id="CLU_047729_1_2_1"/>
<dbReference type="STRING" id="1287681.M7SJC6"/>
<dbReference type="PANTHER" id="PTHR34618:SF3">
    <property type="entry name" value="GEGH 16 PROTEIN"/>
    <property type="match status" value="1"/>
</dbReference>
<evidence type="ECO:0000256" key="2">
    <source>
        <dbReference type="SAM" id="SignalP"/>
    </source>
</evidence>
<gene>
    <name evidence="3" type="ORF">UCREL1_8769</name>
</gene>
<feature type="chain" id="PRO_5004084953" evidence="2">
    <location>
        <begin position="20"/>
        <end position="326"/>
    </location>
</feature>
<organism evidence="3 4">
    <name type="scientific">Eutypa lata (strain UCR-EL1)</name>
    <name type="common">Grapevine dieback disease fungus</name>
    <name type="synonym">Eutypa armeniacae</name>
    <dbReference type="NCBI Taxonomy" id="1287681"/>
    <lineage>
        <taxon>Eukaryota</taxon>
        <taxon>Fungi</taxon>
        <taxon>Dikarya</taxon>
        <taxon>Ascomycota</taxon>
        <taxon>Pezizomycotina</taxon>
        <taxon>Sordariomycetes</taxon>
        <taxon>Xylariomycetidae</taxon>
        <taxon>Xylariales</taxon>
        <taxon>Diatrypaceae</taxon>
        <taxon>Eutypa</taxon>
    </lineage>
</organism>
<dbReference type="KEGG" id="ela:UCREL1_8769"/>
<dbReference type="OrthoDB" id="3241054at2759"/>
<feature type="compositionally biased region" description="Low complexity" evidence="1">
    <location>
        <begin position="281"/>
        <end position="315"/>
    </location>
</feature>
<evidence type="ECO:0000313" key="3">
    <source>
        <dbReference type="EMBL" id="EMR64272.1"/>
    </source>
</evidence>
<dbReference type="EMBL" id="KB707097">
    <property type="protein sequence ID" value="EMR64272.1"/>
    <property type="molecule type" value="Genomic_DNA"/>
</dbReference>
<dbReference type="AlphaFoldDB" id="M7SJC6"/>
<dbReference type="PANTHER" id="PTHR34618">
    <property type="entry name" value="SURFACE PROTEIN MAS1, PUTATIVE-RELATED"/>
    <property type="match status" value="1"/>
</dbReference>
<evidence type="ECO:0000313" key="4">
    <source>
        <dbReference type="Proteomes" id="UP000012174"/>
    </source>
</evidence>
<proteinExistence type="predicted"/>
<dbReference type="Pfam" id="PF11327">
    <property type="entry name" value="Egh16-like"/>
    <property type="match status" value="1"/>
</dbReference>
<sequence>MSSLLRVLSFAAFAGLTQAHGVILGAQGIKGSPESVGFQVNSELPRNCTSINPCQQDTTIIRDAEIAANVVNECGRTELTGNIDIGENTENALAANQVTKVKAGTEMTVTIHQVNADGAGPYTCDLVEASNNGVISQNLTVADNVPGVNGFSQAKTQNFKVKVTMPDNFSCTGGSTGNICTVRCRNNAQAGPFGGCFPVQQVDGAASQNTAANIETGISLDKVNKQVKVDQQDLPVALQSIQDAGTDEALQNAAAVSSLLKISVTSLPAEVQTPDVILGGNADATATNDAATPTQTSGNGNNKNNDNNNNRNNNNKLRRRASRFWA</sequence>
<dbReference type="InterPro" id="IPR021476">
    <property type="entry name" value="Egh16-like"/>
</dbReference>
<keyword evidence="4" id="KW-1185">Reference proteome</keyword>
<feature type="signal peptide" evidence="2">
    <location>
        <begin position="1"/>
        <end position="19"/>
    </location>
</feature>
<accession>M7SJC6</accession>